<evidence type="ECO:0000256" key="1">
    <source>
        <dbReference type="SAM" id="MobiDB-lite"/>
    </source>
</evidence>
<evidence type="ECO:0000259" key="3">
    <source>
        <dbReference type="SMART" id="SM00198"/>
    </source>
</evidence>
<feature type="compositionally biased region" description="Low complexity" evidence="1">
    <location>
        <begin position="172"/>
        <end position="209"/>
    </location>
</feature>
<organism evidence="4 5">
    <name type="scientific">Sphaerobolus stellatus (strain SS14)</name>
    <dbReference type="NCBI Taxonomy" id="990650"/>
    <lineage>
        <taxon>Eukaryota</taxon>
        <taxon>Fungi</taxon>
        <taxon>Dikarya</taxon>
        <taxon>Basidiomycota</taxon>
        <taxon>Agaricomycotina</taxon>
        <taxon>Agaricomycetes</taxon>
        <taxon>Phallomycetidae</taxon>
        <taxon>Geastrales</taxon>
        <taxon>Sphaerobolaceae</taxon>
        <taxon>Sphaerobolus</taxon>
    </lineage>
</organism>
<keyword evidence="2" id="KW-0732">Signal</keyword>
<protein>
    <recommendedName>
        <fullName evidence="3">SCP domain-containing protein</fullName>
    </recommendedName>
</protein>
<feature type="region of interest" description="Disordered" evidence="1">
    <location>
        <begin position="124"/>
        <end position="253"/>
    </location>
</feature>
<dbReference type="InterPro" id="IPR014044">
    <property type="entry name" value="CAP_dom"/>
</dbReference>
<dbReference type="PANTHER" id="PTHR10334">
    <property type="entry name" value="CYSTEINE-RICH SECRETORY PROTEIN-RELATED"/>
    <property type="match status" value="1"/>
</dbReference>
<dbReference type="AlphaFoldDB" id="A0A0C9W2A6"/>
<proteinExistence type="predicted"/>
<accession>A0A0C9W2A6</accession>
<dbReference type="Proteomes" id="UP000054279">
    <property type="component" value="Unassembled WGS sequence"/>
</dbReference>
<feature type="signal peptide" evidence="2">
    <location>
        <begin position="1"/>
        <end position="22"/>
    </location>
</feature>
<dbReference type="SMART" id="SM00198">
    <property type="entry name" value="SCP"/>
    <property type="match status" value="1"/>
</dbReference>
<gene>
    <name evidence="4" type="ORF">M422DRAFT_29984</name>
</gene>
<dbReference type="HOGENOM" id="CLU_035730_3_3_1"/>
<dbReference type="Pfam" id="PF00188">
    <property type="entry name" value="CAP"/>
    <property type="match status" value="1"/>
</dbReference>
<evidence type="ECO:0000256" key="2">
    <source>
        <dbReference type="SAM" id="SignalP"/>
    </source>
</evidence>
<name>A0A0C9W2A6_SPHS4</name>
<evidence type="ECO:0000313" key="4">
    <source>
        <dbReference type="EMBL" id="KIJ45131.1"/>
    </source>
</evidence>
<dbReference type="PRINTS" id="PR00837">
    <property type="entry name" value="V5TPXLIKE"/>
</dbReference>
<dbReference type="SUPFAM" id="SSF55797">
    <property type="entry name" value="PR-1-like"/>
    <property type="match status" value="1"/>
</dbReference>
<sequence length="392" mass="40005">MARFVSLLAALVALSQFQEGTASALPGNHARKDIHAHQKRASTFRQSMGWPGYKFPLDPWGVVIGKESTVESTIIIGSGVAGVGAAPTETAETVASFSSAAIPFSTIKTLPTATFSATIISSAVNSTPSAVSSTSISTSSSTSESTPTSTTSQTTPFAVSSTSPAAPPPPSSSAEASVEAPAPSQEAPASSQESPAEAPSPSPVEQSSVPIPPPSPTPQPAPSQPAEPQPEPTSSALAVAAASSSDGSTSQSDINAYLSAHNTVRAQHGAAALTWSQDLANKAQQWANGCVFKHSGGSLGPFGENLAAGTGSGYGIPQAIKSWTDEVSQYNSNNPQPSHFTQVVWKATTQVGCALQDCDGIFAASFGKAHFYVCEYSPQGNVIGQFPQNVQA</sequence>
<dbReference type="InterPro" id="IPR035940">
    <property type="entry name" value="CAP_sf"/>
</dbReference>
<keyword evidence="5" id="KW-1185">Reference proteome</keyword>
<dbReference type="OrthoDB" id="337038at2759"/>
<dbReference type="EMBL" id="KN837113">
    <property type="protein sequence ID" value="KIJ45131.1"/>
    <property type="molecule type" value="Genomic_DNA"/>
</dbReference>
<feature type="compositionally biased region" description="Pro residues" evidence="1">
    <location>
        <begin position="210"/>
        <end position="231"/>
    </location>
</feature>
<evidence type="ECO:0000313" key="5">
    <source>
        <dbReference type="Proteomes" id="UP000054279"/>
    </source>
</evidence>
<feature type="compositionally biased region" description="Low complexity" evidence="1">
    <location>
        <begin position="124"/>
        <end position="164"/>
    </location>
</feature>
<feature type="chain" id="PRO_5002205098" description="SCP domain-containing protein" evidence="2">
    <location>
        <begin position="23"/>
        <end position="392"/>
    </location>
</feature>
<feature type="domain" description="SCP" evidence="3">
    <location>
        <begin position="252"/>
        <end position="384"/>
    </location>
</feature>
<reference evidence="4 5" key="1">
    <citation type="submission" date="2014-06" db="EMBL/GenBank/DDBJ databases">
        <title>Evolutionary Origins and Diversification of the Mycorrhizal Mutualists.</title>
        <authorList>
            <consortium name="DOE Joint Genome Institute"/>
            <consortium name="Mycorrhizal Genomics Consortium"/>
            <person name="Kohler A."/>
            <person name="Kuo A."/>
            <person name="Nagy L.G."/>
            <person name="Floudas D."/>
            <person name="Copeland A."/>
            <person name="Barry K.W."/>
            <person name="Cichocki N."/>
            <person name="Veneault-Fourrey C."/>
            <person name="LaButti K."/>
            <person name="Lindquist E.A."/>
            <person name="Lipzen A."/>
            <person name="Lundell T."/>
            <person name="Morin E."/>
            <person name="Murat C."/>
            <person name="Riley R."/>
            <person name="Ohm R."/>
            <person name="Sun H."/>
            <person name="Tunlid A."/>
            <person name="Henrissat B."/>
            <person name="Grigoriev I.V."/>
            <person name="Hibbett D.S."/>
            <person name="Martin F."/>
        </authorList>
    </citation>
    <scope>NUCLEOTIDE SEQUENCE [LARGE SCALE GENOMIC DNA]</scope>
    <source>
        <strain evidence="4 5">SS14</strain>
    </source>
</reference>
<feature type="compositionally biased region" description="Low complexity" evidence="1">
    <location>
        <begin position="232"/>
        <end position="252"/>
    </location>
</feature>
<dbReference type="Gene3D" id="3.40.33.10">
    <property type="entry name" value="CAP"/>
    <property type="match status" value="1"/>
</dbReference>
<dbReference type="InterPro" id="IPR001283">
    <property type="entry name" value="CRISP-related"/>
</dbReference>